<gene>
    <name evidence="3" type="ORF">PHPALM_16299</name>
</gene>
<feature type="domain" description="S1 motif" evidence="2">
    <location>
        <begin position="235"/>
        <end position="278"/>
    </location>
</feature>
<organism evidence="3 4">
    <name type="scientific">Phytophthora palmivora</name>
    <dbReference type="NCBI Taxonomy" id="4796"/>
    <lineage>
        <taxon>Eukaryota</taxon>
        <taxon>Sar</taxon>
        <taxon>Stramenopiles</taxon>
        <taxon>Oomycota</taxon>
        <taxon>Peronosporomycetes</taxon>
        <taxon>Peronosporales</taxon>
        <taxon>Peronosporaceae</taxon>
        <taxon>Phytophthora</taxon>
    </lineage>
</organism>
<dbReference type="Gene3D" id="2.40.50.140">
    <property type="entry name" value="Nucleic acid-binding proteins"/>
    <property type="match status" value="1"/>
</dbReference>
<dbReference type="GO" id="GO:0043489">
    <property type="term" value="P:RNA stabilization"/>
    <property type="evidence" value="ECO:0007669"/>
    <property type="project" value="TreeGrafter"/>
</dbReference>
<feature type="compositionally biased region" description="Basic and acidic residues" evidence="1">
    <location>
        <begin position="298"/>
        <end position="308"/>
    </location>
</feature>
<dbReference type="GO" id="GO:0004386">
    <property type="term" value="F:helicase activity"/>
    <property type="evidence" value="ECO:0007669"/>
    <property type="project" value="UniProtKB-KW"/>
</dbReference>
<keyword evidence="4" id="KW-1185">Reference proteome</keyword>
<dbReference type="PROSITE" id="PS50126">
    <property type="entry name" value="S1"/>
    <property type="match status" value="1"/>
</dbReference>
<evidence type="ECO:0000256" key="1">
    <source>
        <dbReference type="SAM" id="MobiDB-lite"/>
    </source>
</evidence>
<sequence>MEKLQELSLVSKVCQALENHLGMSDKTLAEFVIDLVRSSSSCTAFLASIKKDELPLPPALAENLYRIVQTMAPRKMKQATDKGAAKDKGKKHQIRDDEQLTAEDIAGATVAYEEDRKTDAKLSSGHRRVRIILVPENDRENEIVMDVTGVVVGKKVEAEADDRDLGRDQKVGEENDVIGIAVVDVRETIAIRLVPVVMIEIGTMTEEEGMTNRGSWNSMAFMTAVSRKSWTLKKEGLVHVSNLSANRVSNVKEFARRGDRVKVKLISISGAKLSMSMRDVDQKTGQDLMPQRSTGGAERARQENKSSDSRSWINPSAPGMQNSQQLDEDDSKPQRAAKRMSSPE</sequence>
<feature type="region of interest" description="Disordered" evidence="1">
    <location>
        <begin position="277"/>
        <end position="344"/>
    </location>
</feature>
<dbReference type="Proteomes" id="UP000237271">
    <property type="component" value="Unassembled WGS sequence"/>
</dbReference>
<keyword evidence="3" id="KW-0347">Helicase</keyword>
<evidence type="ECO:0000313" key="3">
    <source>
        <dbReference type="EMBL" id="POM67659.1"/>
    </source>
</evidence>
<comment type="caution">
    <text evidence="3">The sequence shown here is derived from an EMBL/GenBank/DDBJ whole genome shotgun (WGS) entry which is preliminary data.</text>
</comment>
<protein>
    <submittedName>
        <fullName evidence="3">ATP-dependent helicase HrpA</fullName>
    </submittedName>
</protein>
<reference evidence="3 4" key="1">
    <citation type="journal article" date="2017" name="Genome Biol. Evol.">
        <title>Phytophthora megakarya and P. palmivora, closely related causal agents of cacao black pod rot, underwent increases in genome sizes and gene numbers by different mechanisms.</title>
        <authorList>
            <person name="Ali S.S."/>
            <person name="Shao J."/>
            <person name="Lary D.J."/>
            <person name="Kronmiller B."/>
            <person name="Shen D."/>
            <person name="Strem M.D."/>
            <person name="Amoako-Attah I."/>
            <person name="Akrofi A.Y."/>
            <person name="Begoude B.A."/>
            <person name="Ten Hoopen G.M."/>
            <person name="Coulibaly K."/>
            <person name="Kebe B.I."/>
            <person name="Melnick R.L."/>
            <person name="Guiltinan M.J."/>
            <person name="Tyler B.M."/>
            <person name="Meinhardt L.W."/>
            <person name="Bailey B.A."/>
        </authorList>
    </citation>
    <scope>NUCLEOTIDE SEQUENCE [LARGE SCALE GENOMIC DNA]</scope>
    <source>
        <strain evidence="4">sbr112.9</strain>
    </source>
</reference>
<evidence type="ECO:0000313" key="4">
    <source>
        <dbReference type="Proteomes" id="UP000237271"/>
    </source>
</evidence>
<dbReference type="PANTHER" id="PTHR15838">
    <property type="entry name" value="NUCLEOLAR PROTEIN OF 40 KDA"/>
    <property type="match status" value="1"/>
</dbReference>
<accession>A0A2P4XQ91</accession>
<feature type="compositionally biased region" description="Polar residues" evidence="1">
    <location>
        <begin position="309"/>
        <end position="325"/>
    </location>
</feature>
<feature type="region of interest" description="Disordered" evidence="1">
    <location>
        <begin position="76"/>
        <end position="95"/>
    </location>
</feature>
<name>A0A2P4XQ91_9STRA</name>
<keyword evidence="3" id="KW-0378">Hydrolase</keyword>
<dbReference type="GO" id="GO:0003723">
    <property type="term" value="F:RNA binding"/>
    <property type="evidence" value="ECO:0007669"/>
    <property type="project" value="TreeGrafter"/>
</dbReference>
<dbReference type="OrthoDB" id="10253254at2759"/>
<feature type="non-terminal residue" evidence="3">
    <location>
        <position position="344"/>
    </location>
</feature>
<dbReference type="PANTHER" id="PTHR15838:SF1">
    <property type="entry name" value="ZINC FINGER CCHC DOMAIN-CONTAINING PROTEIN 17"/>
    <property type="match status" value="1"/>
</dbReference>
<dbReference type="AlphaFoldDB" id="A0A2P4XQ91"/>
<dbReference type="InterPro" id="IPR012340">
    <property type="entry name" value="NA-bd_OB-fold"/>
</dbReference>
<dbReference type="SUPFAM" id="SSF50249">
    <property type="entry name" value="Nucleic acid-binding proteins"/>
    <property type="match status" value="1"/>
</dbReference>
<keyword evidence="3" id="KW-0067">ATP-binding</keyword>
<keyword evidence="3" id="KW-0547">Nucleotide-binding</keyword>
<dbReference type="EMBL" id="NCKW01008810">
    <property type="protein sequence ID" value="POM67659.1"/>
    <property type="molecule type" value="Genomic_DNA"/>
</dbReference>
<evidence type="ECO:0000259" key="2">
    <source>
        <dbReference type="PROSITE" id="PS50126"/>
    </source>
</evidence>
<feature type="compositionally biased region" description="Basic and acidic residues" evidence="1">
    <location>
        <begin position="78"/>
        <end position="87"/>
    </location>
</feature>
<proteinExistence type="predicted"/>
<dbReference type="InterPro" id="IPR003029">
    <property type="entry name" value="S1_domain"/>
</dbReference>